<keyword evidence="4" id="KW-0808">Transferase</keyword>
<dbReference type="PRINTS" id="PR01050">
    <property type="entry name" value="PYRUVTKNASE"/>
</dbReference>
<dbReference type="GO" id="GO:0005524">
    <property type="term" value="F:ATP binding"/>
    <property type="evidence" value="ECO:0007669"/>
    <property type="project" value="UniProtKB-KW"/>
</dbReference>
<evidence type="ECO:0000259" key="12">
    <source>
        <dbReference type="Pfam" id="PF00224"/>
    </source>
</evidence>
<comment type="pathway">
    <text evidence="1">Carbohydrate degradation; glycolysis; pyruvate from D-glyceraldehyde 3-phosphate: step 5/5.</text>
</comment>
<keyword evidence="5" id="KW-0479">Metal-binding</keyword>
<protein>
    <recommendedName>
        <fullName evidence="3">pyruvate kinase</fullName>
        <ecNumber evidence="3">2.7.1.40</ecNumber>
    </recommendedName>
</protein>
<evidence type="ECO:0000313" key="13">
    <source>
        <dbReference type="EMBL" id="SVD98597.1"/>
    </source>
</evidence>
<dbReference type="EMBL" id="UINC01186394">
    <property type="protein sequence ID" value="SVD98597.1"/>
    <property type="molecule type" value="Genomic_DNA"/>
</dbReference>
<feature type="domain" description="Pyruvate kinase barrel" evidence="12">
    <location>
        <begin position="4"/>
        <end position="213"/>
    </location>
</feature>
<keyword evidence="9" id="KW-0460">Magnesium</keyword>
<evidence type="ECO:0000256" key="4">
    <source>
        <dbReference type="ARBA" id="ARBA00022679"/>
    </source>
</evidence>
<evidence type="ECO:0000256" key="6">
    <source>
        <dbReference type="ARBA" id="ARBA00022741"/>
    </source>
</evidence>
<keyword evidence="6" id="KW-0547">Nucleotide-binding</keyword>
<evidence type="ECO:0000256" key="11">
    <source>
        <dbReference type="ARBA" id="ARBA00023317"/>
    </source>
</evidence>
<evidence type="ECO:0000256" key="9">
    <source>
        <dbReference type="ARBA" id="ARBA00022842"/>
    </source>
</evidence>
<feature type="non-terminal residue" evidence="13">
    <location>
        <position position="1"/>
    </location>
</feature>
<dbReference type="PANTHER" id="PTHR11817">
    <property type="entry name" value="PYRUVATE KINASE"/>
    <property type="match status" value="1"/>
</dbReference>
<sequence>FVPTNVFKQLKINDLIYVDFHAVTLKVIERNDKFLLAKAISTGVVGSNKAVNINREIDLEPMTKKDFEAFDIGKRMGIKDYALSFTNSASDVKLVRKIIGEDANLISKIESIRGVLNLDEILPLVNNILIDRGDLSREIAIEKIPFIQRRIISKARSKQVPVYVATNLLESMVKARTPTRAEVNDVASTLLMGADGLVLAAETAIGKFPLEAVQMINSLVKQFARWTPESSMKDIIFD</sequence>
<evidence type="ECO:0000256" key="2">
    <source>
        <dbReference type="ARBA" id="ARBA00008663"/>
    </source>
</evidence>
<keyword evidence="7" id="KW-0418">Kinase</keyword>
<keyword evidence="11" id="KW-0670">Pyruvate</keyword>
<dbReference type="UniPathway" id="UPA00109">
    <property type="reaction ID" value="UER00188"/>
</dbReference>
<dbReference type="GO" id="GO:0030955">
    <property type="term" value="F:potassium ion binding"/>
    <property type="evidence" value="ECO:0007669"/>
    <property type="project" value="InterPro"/>
</dbReference>
<dbReference type="GO" id="GO:0004743">
    <property type="term" value="F:pyruvate kinase activity"/>
    <property type="evidence" value="ECO:0007669"/>
    <property type="project" value="UniProtKB-EC"/>
</dbReference>
<gene>
    <name evidence="13" type="ORF">METZ01_LOCUS451451</name>
</gene>
<dbReference type="InterPro" id="IPR001697">
    <property type="entry name" value="Pyr_Knase"/>
</dbReference>
<dbReference type="Gene3D" id="2.40.33.10">
    <property type="entry name" value="PK beta-barrel domain-like"/>
    <property type="match status" value="1"/>
</dbReference>
<comment type="similarity">
    <text evidence="2">Belongs to the pyruvate kinase family.</text>
</comment>
<evidence type="ECO:0000256" key="3">
    <source>
        <dbReference type="ARBA" id="ARBA00012142"/>
    </source>
</evidence>
<accession>A0A382ZSU0</accession>
<dbReference type="InterPro" id="IPR015793">
    <property type="entry name" value="Pyrv_Knase_brl"/>
</dbReference>
<dbReference type="AlphaFoldDB" id="A0A382ZSU0"/>
<evidence type="ECO:0000256" key="5">
    <source>
        <dbReference type="ARBA" id="ARBA00022723"/>
    </source>
</evidence>
<dbReference type="InterPro" id="IPR015813">
    <property type="entry name" value="Pyrv/PenolPyrv_kinase-like_dom"/>
</dbReference>
<keyword evidence="10" id="KW-0324">Glycolysis</keyword>
<dbReference type="SUPFAM" id="SSF51621">
    <property type="entry name" value="Phosphoenolpyruvate/pyruvate domain"/>
    <property type="match status" value="1"/>
</dbReference>
<dbReference type="EC" id="2.7.1.40" evidence="3"/>
<name>A0A382ZSU0_9ZZZZ</name>
<evidence type="ECO:0000256" key="8">
    <source>
        <dbReference type="ARBA" id="ARBA00022840"/>
    </source>
</evidence>
<reference evidence="13" key="1">
    <citation type="submission" date="2018-05" db="EMBL/GenBank/DDBJ databases">
        <authorList>
            <person name="Lanie J.A."/>
            <person name="Ng W.-L."/>
            <person name="Kazmierczak K.M."/>
            <person name="Andrzejewski T.M."/>
            <person name="Davidsen T.M."/>
            <person name="Wayne K.J."/>
            <person name="Tettelin H."/>
            <person name="Glass J.I."/>
            <person name="Rusch D."/>
            <person name="Podicherti R."/>
            <person name="Tsui H.-C.T."/>
            <person name="Winkler M.E."/>
        </authorList>
    </citation>
    <scope>NUCLEOTIDE SEQUENCE</scope>
</reference>
<keyword evidence="8" id="KW-0067">ATP-binding</keyword>
<dbReference type="GO" id="GO:0016301">
    <property type="term" value="F:kinase activity"/>
    <property type="evidence" value="ECO:0007669"/>
    <property type="project" value="UniProtKB-KW"/>
</dbReference>
<evidence type="ECO:0000256" key="1">
    <source>
        <dbReference type="ARBA" id="ARBA00004997"/>
    </source>
</evidence>
<dbReference type="InterPro" id="IPR015806">
    <property type="entry name" value="Pyrv_Knase_insert_dom_sf"/>
</dbReference>
<proteinExistence type="inferred from homology"/>
<dbReference type="Pfam" id="PF00224">
    <property type="entry name" value="PK"/>
    <property type="match status" value="1"/>
</dbReference>
<evidence type="ECO:0000256" key="7">
    <source>
        <dbReference type="ARBA" id="ARBA00022777"/>
    </source>
</evidence>
<organism evidence="13">
    <name type="scientific">marine metagenome</name>
    <dbReference type="NCBI Taxonomy" id="408172"/>
    <lineage>
        <taxon>unclassified sequences</taxon>
        <taxon>metagenomes</taxon>
        <taxon>ecological metagenomes</taxon>
    </lineage>
</organism>
<dbReference type="Gene3D" id="3.20.20.60">
    <property type="entry name" value="Phosphoenolpyruvate-binding domains"/>
    <property type="match status" value="1"/>
</dbReference>
<dbReference type="InterPro" id="IPR040442">
    <property type="entry name" value="Pyrv_kinase-like_dom_sf"/>
</dbReference>
<evidence type="ECO:0000256" key="10">
    <source>
        <dbReference type="ARBA" id="ARBA00023152"/>
    </source>
</evidence>
<dbReference type="GO" id="GO:0000287">
    <property type="term" value="F:magnesium ion binding"/>
    <property type="evidence" value="ECO:0007669"/>
    <property type="project" value="InterPro"/>
</dbReference>